<dbReference type="NCBIfam" id="NF010738">
    <property type="entry name" value="PRK14140.1"/>
    <property type="match status" value="1"/>
</dbReference>
<evidence type="ECO:0000256" key="6">
    <source>
        <dbReference type="ARBA" id="ARBA00023186"/>
    </source>
</evidence>
<evidence type="ECO:0000256" key="8">
    <source>
        <dbReference type="ARBA" id="ARBA00072274"/>
    </source>
</evidence>
<dbReference type="PANTHER" id="PTHR21237">
    <property type="entry name" value="GRPE PROTEIN"/>
    <property type="match status" value="1"/>
</dbReference>
<dbReference type="FunFam" id="2.30.22.10:FF:000001">
    <property type="entry name" value="Protein GrpE"/>
    <property type="match status" value="1"/>
</dbReference>
<dbReference type="HAMAP" id="MF_01151">
    <property type="entry name" value="GrpE"/>
    <property type="match status" value="1"/>
</dbReference>
<dbReference type="InterPro" id="IPR013805">
    <property type="entry name" value="GrpE_CC"/>
</dbReference>
<evidence type="ECO:0000256" key="11">
    <source>
        <dbReference type="RuleBase" id="RU000639"/>
    </source>
</evidence>
<comment type="function">
    <text evidence="7 10 11">Participates actively in the response to hyperosmotic and heat shock by preventing the aggregation of stress-denatured proteins, in association with DnaK and GrpE. It is the nucleotide exchange factor for DnaK and may function as a thermosensor. Unfolded proteins bind initially to DnaJ; upon interaction with the DnaJ-bound protein, DnaK hydrolyzes its bound ATP, resulting in the formation of a stable complex. GrpE releases ADP from DnaK; ATP binding to DnaK triggers the release of the substrate protein, thus completing the reaction cycle. Several rounds of ATP-dependent interactions between DnaJ, DnaK and GrpE are required for fully efficient folding.</text>
</comment>
<evidence type="ECO:0000256" key="13">
    <source>
        <dbReference type="SAM" id="MobiDB-lite"/>
    </source>
</evidence>
<evidence type="ECO:0000313" key="15">
    <source>
        <dbReference type="EMBL" id="WMJ17121.1"/>
    </source>
</evidence>
<organism evidence="14 16">
    <name type="scientific">Geobacillus proteiniphilus</name>
    <dbReference type="NCBI Taxonomy" id="860353"/>
    <lineage>
        <taxon>Bacteria</taxon>
        <taxon>Bacillati</taxon>
        <taxon>Bacillota</taxon>
        <taxon>Bacilli</taxon>
        <taxon>Bacillales</taxon>
        <taxon>Anoxybacillaceae</taxon>
        <taxon>Geobacillus</taxon>
    </lineage>
</organism>
<dbReference type="EMBL" id="CP133076">
    <property type="protein sequence ID" value="WMJ17121.1"/>
    <property type="molecule type" value="Genomic_DNA"/>
</dbReference>
<protein>
    <recommendedName>
        <fullName evidence="8 10">Protein GrpE</fullName>
    </recommendedName>
    <alternativeName>
        <fullName evidence="9 10">HSP-70 cofactor</fullName>
    </alternativeName>
</protein>
<comment type="subunit">
    <text evidence="3 10">Homodimer.</text>
</comment>
<dbReference type="SUPFAM" id="SSF58014">
    <property type="entry name" value="Coiled-coil domain of nucleotide exchange factor GrpE"/>
    <property type="match status" value="1"/>
</dbReference>
<evidence type="ECO:0000256" key="12">
    <source>
        <dbReference type="RuleBase" id="RU004478"/>
    </source>
</evidence>
<name>A0A1Q5STK5_9BACL</name>
<feature type="region of interest" description="Disordered" evidence="13">
    <location>
        <begin position="1"/>
        <end position="60"/>
    </location>
</feature>
<keyword evidence="17" id="KW-1185">Reference proteome</keyword>
<accession>A0A1Q5STK5</accession>
<reference evidence="15 17" key="4">
    <citation type="submission" date="2023-08" db="EMBL/GenBank/DDBJ databases">
        <title>Genome sequencing of the thermostable Gram positive bacteria Geobacillus proteiniphilus strain T-6.</title>
        <authorList>
            <person name="Shulami S."/>
            <person name="Shoham Y."/>
        </authorList>
    </citation>
    <scope>NUCLEOTIDE SEQUENCE [LARGE SCALE GENOMIC DNA]</scope>
    <source>
        <strain evidence="15 17">T-6</strain>
    </source>
</reference>
<dbReference type="PROSITE" id="PS01071">
    <property type="entry name" value="GRPE"/>
    <property type="match status" value="1"/>
</dbReference>
<evidence type="ECO:0000256" key="4">
    <source>
        <dbReference type="ARBA" id="ARBA00022490"/>
    </source>
</evidence>
<evidence type="ECO:0000256" key="7">
    <source>
        <dbReference type="ARBA" id="ARBA00053401"/>
    </source>
</evidence>
<keyword evidence="6 10" id="KW-0143">Chaperone</keyword>
<dbReference type="GO" id="GO:0051087">
    <property type="term" value="F:protein-folding chaperone binding"/>
    <property type="evidence" value="ECO:0007669"/>
    <property type="project" value="InterPro"/>
</dbReference>
<dbReference type="GO" id="GO:0000774">
    <property type="term" value="F:adenyl-nucleotide exchange factor activity"/>
    <property type="evidence" value="ECO:0007669"/>
    <property type="project" value="InterPro"/>
</dbReference>
<dbReference type="RefSeq" id="WP_074044273.1">
    <property type="nucleotide sequence ID" value="NZ_CP133076.1"/>
</dbReference>
<dbReference type="PANTHER" id="PTHR21237:SF23">
    <property type="entry name" value="GRPE PROTEIN HOMOLOG, MITOCHONDRIAL"/>
    <property type="match status" value="1"/>
</dbReference>
<reference evidence="16" key="2">
    <citation type="submission" date="2017-01" db="EMBL/GenBank/DDBJ databases">
        <title>Genome sequencing and annotation of Geobacillus sp. 1017, a Hydrocarbon-Oxidizing Thermophilic Bacterium Isolated from a Heavy Oil Reservoir (China).</title>
        <authorList>
            <person name="Kadnikov V.V."/>
            <person name="Mardanov A.V."/>
            <person name="Poltaraus A.B."/>
            <person name="Sokolova D.S."/>
            <person name="Semenova E.M."/>
            <person name="Ravin N.V."/>
            <person name="Tourova T.P."/>
            <person name="Nazina T.N."/>
        </authorList>
    </citation>
    <scope>NUCLEOTIDE SEQUENCE [LARGE SCALE GENOMIC DNA]</scope>
    <source>
        <strain evidence="16">1017</strain>
    </source>
</reference>
<evidence type="ECO:0000256" key="3">
    <source>
        <dbReference type="ARBA" id="ARBA00011738"/>
    </source>
</evidence>
<dbReference type="Pfam" id="PF01025">
    <property type="entry name" value="GrpE"/>
    <property type="match status" value="1"/>
</dbReference>
<dbReference type="Gene3D" id="3.90.20.20">
    <property type="match status" value="1"/>
</dbReference>
<dbReference type="SUPFAM" id="SSF51064">
    <property type="entry name" value="Head domain of nucleotide exchange factor GrpE"/>
    <property type="match status" value="1"/>
</dbReference>
<dbReference type="CDD" id="cd00446">
    <property type="entry name" value="GrpE"/>
    <property type="match status" value="1"/>
</dbReference>
<dbReference type="GO" id="GO:0051082">
    <property type="term" value="F:unfolded protein binding"/>
    <property type="evidence" value="ECO:0007669"/>
    <property type="project" value="TreeGrafter"/>
</dbReference>
<evidence type="ECO:0000256" key="1">
    <source>
        <dbReference type="ARBA" id="ARBA00004496"/>
    </source>
</evidence>
<evidence type="ECO:0000256" key="10">
    <source>
        <dbReference type="HAMAP-Rule" id="MF_01151"/>
    </source>
</evidence>
<evidence type="ECO:0000256" key="9">
    <source>
        <dbReference type="ARBA" id="ARBA00076414"/>
    </source>
</evidence>
<dbReference type="GO" id="GO:0006457">
    <property type="term" value="P:protein folding"/>
    <property type="evidence" value="ECO:0007669"/>
    <property type="project" value="InterPro"/>
</dbReference>
<dbReference type="NCBIfam" id="NF010748">
    <property type="entry name" value="PRK14150.1"/>
    <property type="match status" value="1"/>
</dbReference>
<evidence type="ECO:0000313" key="17">
    <source>
        <dbReference type="Proteomes" id="UP001223761"/>
    </source>
</evidence>
<dbReference type="GO" id="GO:0042803">
    <property type="term" value="F:protein homodimerization activity"/>
    <property type="evidence" value="ECO:0007669"/>
    <property type="project" value="InterPro"/>
</dbReference>
<dbReference type="InterPro" id="IPR000740">
    <property type="entry name" value="GrpE"/>
</dbReference>
<dbReference type="Proteomes" id="UP000186030">
    <property type="component" value="Unassembled WGS sequence"/>
</dbReference>
<dbReference type="PRINTS" id="PR00773">
    <property type="entry name" value="GRPEPROTEIN"/>
</dbReference>
<sequence>MEQGEKQVMEQATYDEPEREQPIEEEAAPQSEGESGGVPLEEAGGEEAAELAEKAPTAEELAAAKAQIAELEAKLSEMEHRYLRLYADFENFRRRTRQEMEAAEKYRAQSLASDLLPVLDNFERALKIETDNEQAKSILQGMEMVYRSLVDALKKEGVEAIEAVGKPFDPYLHQAVMQAEAEGYEPNTVVEELQKGYKLKDRVLRPAMVKVSQ</sequence>
<dbReference type="Proteomes" id="UP001223761">
    <property type="component" value="Chromosome"/>
</dbReference>
<comment type="subcellular location">
    <subcellularLocation>
        <location evidence="1 10">Cytoplasm</location>
    </subcellularLocation>
</comment>
<dbReference type="FunFam" id="3.90.20.20:FF:000002">
    <property type="entry name" value="Protein GrpE"/>
    <property type="match status" value="1"/>
</dbReference>
<evidence type="ECO:0000313" key="16">
    <source>
        <dbReference type="Proteomes" id="UP000186030"/>
    </source>
</evidence>
<keyword evidence="5 10" id="KW-0346">Stress response</keyword>
<dbReference type="EMBL" id="MQMG01000040">
    <property type="protein sequence ID" value="OKO91282.1"/>
    <property type="molecule type" value="Genomic_DNA"/>
</dbReference>
<dbReference type="InterPro" id="IPR009012">
    <property type="entry name" value="GrpE_head"/>
</dbReference>
<evidence type="ECO:0000256" key="5">
    <source>
        <dbReference type="ARBA" id="ARBA00023016"/>
    </source>
</evidence>
<feature type="compositionally biased region" description="Acidic residues" evidence="13">
    <location>
        <begin position="13"/>
        <end position="27"/>
    </location>
</feature>
<proteinExistence type="inferred from homology"/>
<keyword evidence="4 10" id="KW-0963">Cytoplasm</keyword>
<gene>
    <name evidence="10 15" type="primary">grpE</name>
    <name evidence="14" type="ORF">BRO54_2820</name>
    <name evidence="15" type="ORF">RA955_03070</name>
</gene>
<comment type="similarity">
    <text evidence="2 10 12">Belongs to the GrpE family.</text>
</comment>
<reference evidence="14" key="3">
    <citation type="journal article" date="2019" name="Int. J. Syst. Evol. Microbiol.">
        <title>Geobacillus proteiniphilus sp. nov., a thermophilic bacterium isolated from a high-temperature heavy oil reservoir in China.</title>
        <authorList>
            <person name="Semenova E.M."/>
            <person name="Sokolova D.S."/>
            <person name="Grouzdev D.S."/>
            <person name="Poltaraus A.B."/>
            <person name="Vinokurova N.G."/>
            <person name="Tourova T.P."/>
            <person name="Nazina T.N."/>
        </authorList>
    </citation>
    <scope>NUCLEOTIDE SEQUENCE</scope>
    <source>
        <strain evidence="14">1017</strain>
    </source>
</reference>
<evidence type="ECO:0000313" key="14">
    <source>
        <dbReference type="EMBL" id="OKO91282.1"/>
    </source>
</evidence>
<dbReference type="GO" id="GO:0005737">
    <property type="term" value="C:cytoplasm"/>
    <property type="evidence" value="ECO:0007669"/>
    <property type="project" value="UniProtKB-SubCell"/>
</dbReference>
<dbReference type="AlphaFoldDB" id="A0A1Q5STK5"/>
<reference evidence="14 16" key="1">
    <citation type="submission" date="2016-11" db="EMBL/GenBank/DDBJ databases">
        <authorList>
            <person name="Kadnikov V."/>
            <person name="Nazina T."/>
        </authorList>
    </citation>
    <scope>NUCLEOTIDE SEQUENCE [LARGE SCALE GENOMIC DNA]</scope>
    <source>
        <strain evidence="14 16">1017</strain>
    </source>
</reference>
<evidence type="ECO:0000256" key="2">
    <source>
        <dbReference type="ARBA" id="ARBA00009054"/>
    </source>
</evidence>
<dbReference type="Gene3D" id="2.30.22.10">
    <property type="entry name" value="Head domain of nucleotide exchange factor GrpE"/>
    <property type="match status" value="1"/>
</dbReference>